<name>A0A0L0HDY0_SPIPD</name>
<feature type="transmembrane region" description="Helical" evidence="7">
    <location>
        <begin position="82"/>
        <end position="111"/>
    </location>
</feature>
<dbReference type="PANTHER" id="PTHR10766">
    <property type="entry name" value="TRANSMEMBRANE 9 SUPERFAMILY PROTEIN"/>
    <property type="match status" value="1"/>
</dbReference>
<evidence type="ECO:0000256" key="3">
    <source>
        <dbReference type="ARBA" id="ARBA00022692"/>
    </source>
</evidence>
<dbReference type="OrthoDB" id="1666796at2759"/>
<comment type="similarity">
    <text evidence="2 7">Belongs to the nonaspanin (TM9SF) (TC 9.A.2) family.</text>
</comment>
<dbReference type="AlphaFoldDB" id="A0A0L0HDY0"/>
<evidence type="ECO:0000313" key="8">
    <source>
        <dbReference type="EMBL" id="KNC99317.1"/>
    </source>
</evidence>
<keyword evidence="9" id="KW-1185">Reference proteome</keyword>
<gene>
    <name evidence="8" type="ORF">SPPG_05567</name>
</gene>
<sequence length="121" mass="14057">MNSIWFSRIYYVFGFLALVFVILIVTCSEVAVLMCYFHLCAEDYYWPWRAFLTAGASGYYVFLYSIIYYIQRLTIDNFPSAVLYFGWSLVMSLLFSILTGTVGYFAALVFVRKIFASIKVD</sequence>
<dbReference type="EMBL" id="KQ257458">
    <property type="protein sequence ID" value="KNC99317.1"/>
    <property type="molecule type" value="Genomic_DNA"/>
</dbReference>
<dbReference type="PANTHER" id="PTHR10766:SF111">
    <property type="entry name" value="TRANSMEMBRANE 9 SUPERFAMILY MEMBER 2"/>
    <property type="match status" value="1"/>
</dbReference>
<dbReference type="InParanoid" id="A0A0L0HDY0"/>
<feature type="transmembrane region" description="Helical" evidence="7">
    <location>
        <begin position="51"/>
        <end position="70"/>
    </location>
</feature>
<dbReference type="GO" id="GO:0007034">
    <property type="term" value="P:vacuolar transport"/>
    <property type="evidence" value="ECO:0007669"/>
    <property type="project" value="TreeGrafter"/>
</dbReference>
<accession>A0A0L0HDY0</accession>
<evidence type="ECO:0000313" key="9">
    <source>
        <dbReference type="Proteomes" id="UP000053201"/>
    </source>
</evidence>
<keyword evidence="5 7" id="KW-1133">Transmembrane helix</keyword>
<dbReference type="GO" id="GO:0016020">
    <property type="term" value="C:membrane"/>
    <property type="evidence" value="ECO:0007669"/>
    <property type="project" value="UniProtKB-SubCell"/>
</dbReference>
<evidence type="ECO:0000256" key="4">
    <source>
        <dbReference type="ARBA" id="ARBA00022729"/>
    </source>
</evidence>
<dbReference type="STRING" id="645134.A0A0L0HDY0"/>
<dbReference type="VEuPathDB" id="FungiDB:SPPG_05567"/>
<dbReference type="InterPro" id="IPR004240">
    <property type="entry name" value="EMP70"/>
</dbReference>
<dbReference type="Pfam" id="PF02990">
    <property type="entry name" value="EMP70"/>
    <property type="match status" value="1"/>
</dbReference>
<dbReference type="Proteomes" id="UP000053201">
    <property type="component" value="Unassembled WGS sequence"/>
</dbReference>
<evidence type="ECO:0000256" key="7">
    <source>
        <dbReference type="RuleBase" id="RU363079"/>
    </source>
</evidence>
<evidence type="ECO:0000256" key="6">
    <source>
        <dbReference type="ARBA" id="ARBA00023136"/>
    </source>
</evidence>
<evidence type="ECO:0000256" key="5">
    <source>
        <dbReference type="ARBA" id="ARBA00022989"/>
    </source>
</evidence>
<dbReference type="GO" id="GO:0005737">
    <property type="term" value="C:cytoplasm"/>
    <property type="evidence" value="ECO:0007669"/>
    <property type="project" value="UniProtKB-ARBA"/>
</dbReference>
<evidence type="ECO:0000256" key="1">
    <source>
        <dbReference type="ARBA" id="ARBA00004141"/>
    </source>
</evidence>
<reference evidence="8 9" key="1">
    <citation type="submission" date="2009-08" db="EMBL/GenBank/DDBJ databases">
        <title>The Genome Sequence of Spizellomyces punctatus strain DAOM BR117.</title>
        <authorList>
            <consortium name="The Broad Institute Genome Sequencing Platform"/>
            <person name="Russ C."/>
            <person name="Cuomo C."/>
            <person name="Shea T."/>
            <person name="Young S.K."/>
            <person name="Zeng Q."/>
            <person name="Koehrsen M."/>
            <person name="Haas B."/>
            <person name="Borodovsky M."/>
            <person name="Guigo R."/>
            <person name="Alvarado L."/>
            <person name="Berlin A."/>
            <person name="Bochicchio J."/>
            <person name="Borenstein D."/>
            <person name="Chapman S."/>
            <person name="Chen Z."/>
            <person name="Engels R."/>
            <person name="Freedman E."/>
            <person name="Gellesch M."/>
            <person name="Goldberg J."/>
            <person name="Griggs A."/>
            <person name="Gujja S."/>
            <person name="Heiman D."/>
            <person name="Hepburn T."/>
            <person name="Howarth C."/>
            <person name="Jen D."/>
            <person name="Larson L."/>
            <person name="Lewis B."/>
            <person name="Mehta T."/>
            <person name="Park D."/>
            <person name="Pearson M."/>
            <person name="Roberts A."/>
            <person name="Saif S."/>
            <person name="Shenoy N."/>
            <person name="Sisk P."/>
            <person name="Stolte C."/>
            <person name="Sykes S."/>
            <person name="Thomson T."/>
            <person name="Walk T."/>
            <person name="White J."/>
            <person name="Yandava C."/>
            <person name="Burger G."/>
            <person name="Gray M.W."/>
            <person name="Holland P.W.H."/>
            <person name="King N."/>
            <person name="Lang F.B.F."/>
            <person name="Roger A.J."/>
            <person name="Ruiz-Trillo I."/>
            <person name="Lander E."/>
            <person name="Nusbaum C."/>
        </authorList>
    </citation>
    <scope>NUCLEOTIDE SEQUENCE [LARGE SCALE GENOMIC DNA]</scope>
    <source>
        <strain evidence="8 9">DAOM BR117</strain>
    </source>
</reference>
<keyword evidence="6 7" id="KW-0472">Membrane</keyword>
<keyword evidence="4" id="KW-0732">Signal</keyword>
<organism evidence="8 9">
    <name type="scientific">Spizellomyces punctatus (strain DAOM BR117)</name>
    <dbReference type="NCBI Taxonomy" id="645134"/>
    <lineage>
        <taxon>Eukaryota</taxon>
        <taxon>Fungi</taxon>
        <taxon>Fungi incertae sedis</taxon>
        <taxon>Chytridiomycota</taxon>
        <taxon>Chytridiomycota incertae sedis</taxon>
        <taxon>Chytridiomycetes</taxon>
        <taxon>Spizellomycetales</taxon>
        <taxon>Spizellomycetaceae</taxon>
        <taxon>Spizellomyces</taxon>
    </lineage>
</organism>
<dbReference type="RefSeq" id="XP_016607357.1">
    <property type="nucleotide sequence ID" value="XM_016753774.1"/>
</dbReference>
<comment type="subcellular location">
    <subcellularLocation>
        <location evidence="1">Membrane</location>
        <topology evidence="1">Multi-pass membrane protein</topology>
    </subcellularLocation>
</comment>
<feature type="transmembrane region" description="Helical" evidence="7">
    <location>
        <begin position="12"/>
        <end position="39"/>
    </location>
</feature>
<dbReference type="eggNOG" id="KOG1278">
    <property type="taxonomic scope" value="Eukaryota"/>
</dbReference>
<keyword evidence="3 7" id="KW-0812">Transmembrane</keyword>
<dbReference type="GO" id="GO:0072657">
    <property type="term" value="P:protein localization to membrane"/>
    <property type="evidence" value="ECO:0007669"/>
    <property type="project" value="TreeGrafter"/>
</dbReference>
<protein>
    <recommendedName>
        <fullName evidence="7">Transmembrane 9 superfamily member</fullName>
    </recommendedName>
</protein>
<dbReference type="GeneID" id="27688931"/>
<proteinExistence type="inferred from homology"/>
<comment type="caution">
    <text evidence="7">Lacks conserved residue(s) required for the propagation of feature annotation.</text>
</comment>
<dbReference type="OMA" id="CFCASIS"/>
<evidence type="ECO:0000256" key="2">
    <source>
        <dbReference type="ARBA" id="ARBA00005227"/>
    </source>
</evidence>